<evidence type="ECO:0000313" key="3">
    <source>
        <dbReference type="Proteomes" id="UP000182253"/>
    </source>
</evidence>
<dbReference type="AlphaFoldDB" id="A0A1F6UWR8"/>
<name>A0A1F6UWR8_9BACT</name>
<dbReference type="EMBL" id="MFTL01000009">
    <property type="protein sequence ID" value="OGI61773.1"/>
    <property type="molecule type" value="Genomic_DNA"/>
</dbReference>
<accession>A0A1F6UWR8</accession>
<keyword evidence="1" id="KW-0472">Membrane</keyword>
<evidence type="ECO:0000313" key="2">
    <source>
        <dbReference type="EMBL" id="OGI61773.1"/>
    </source>
</evidence>
<feature type="transmembrane region" description="Helical" evidence="1">
    <location>
        <begin position="12"/>
        <end position="31"/>
    </location>
</feature>
<evidence type="ECO:0000256" key="1">
    <source>
        <dbReference type="SAM" id="Phobius"/>
    </source>
</evidence>
<dbReference type="Proteomes" id="UP000182253">
    <property type="component" value="Unassembled WGS sequence"/>
</dbReference>
<keyword evidence="1" id="KW-0812">Transmembrane</keyword>
<protein>
    <submittedName>
        <fullName evidence="2">Uncharacterized protein</fullName>
    </submittedName>
</protein>
<proteinExistence type="predicted"/>
<reference evidence="2 3" key="1">
    <citation type="journal article" date="2016" name="Nat. Commun.">
        <title>Thousands of microbial genomes shed light on interconnected biogeochemical processes in an aquifer system.</title>
        <authorList>
            <person name="Anantharaman K."/>
            <person name="Brown C.T."/>
            <person name="Hug L.A."/>
            <person name="Sharon I."/>
            <person name="Castelle C.J."/>
            <person name="Probst A.J."/>
            <person name="Thomas B.C."/>
            <person name="Singh A."/>
            <person name="Wilkins M.J."/>
            <person name="Karaoz U."/>
            <person name="Brodie E.L."/>
            <person name="Williams K.H."/>
            <person name="Hubbard S.S."/>
            <person name="Banfield J.F."/>
        </authorList>
    </citation>
    <scope>NUCLEOTIDE SEQUENCE [LARGE SCALE GENOMIC DNA]</scope>
</reference>
<organism evidence="2 3">
    <name type="scientific">Candidatus Nomurabacteria bacterium RIFCSPHIGHO2_01_FULL_39_9</name>
    <dbReference type="NCBI Taxonomy" id="1801735"/>
    <lineage>
        <taxon>Bacteria</taxon>
        <taxon>Candidatus Nomuraibacteriota</taxon>
    </lineage>
</organism>
<keyword evidence="1" id="KW-1133">Transmembrane helix</keyword>
<gene>
    <name evidence="2" type="ORF">A2645_00555</name>
</gene>
<sequence>MENMEKKMNWGTLILGIIIGAVVVGVIWFAYKPVSSGAQGPDLKGVCQLFLREVNDKPLYCNLPPEQQQELAAKCGIQFPAVCLTTQ</sequence>
<comment type="caution">
    <text evidence="2">The sequence shown here is derived from an EMBL/GenBank/DDBJ whole genome shotgun (WGS) entry which is preliminary data.</text>
</comment>